<name>A0AAD4Q4A6_9EURO</name>
<dbReference type="PANTHER" id="PTHR30613">
    <property type="entry name" value="UNCHARACTERIZED PROTEIN YBIU-RELATED"/>
    <property type="match status" value="1"/>
</dbReference>
<dbReference type="PANTHER" id="PTHR30613:SF1">
    <property type="entry name" value="DUF1479 DOMAIN PROTEIN (AFU_ORTHOLOGUE AFUA_5G09280)"/>
    <property type="match status" value="1"/>
</dbReference>
<keyword evidence="3" id="KW-1185">Reference proteome</keyword>
<dbReference type="SUPFAM" id="SSF51197">
    <property type="entry name" value="Clavaminate synthase-like"/>
    <property type="match status" value="1"/>
</dbReference>
<dbReference type="InterPro" id="IPR010856">
    <property type="entry name" value="Gig2-like"/>
</dbReference>
<dbReference type="AlphaFoldDB" id="A0AAD4Q4A6"/>
<dbReference type="Proteomes" id="UP001201262">
    <property type="component" value="Unassembled WGS sequence"/>
</dbReference>
<dbReference type="EMBL" id="JAJTJA010000002">
    <property type="protein sequence ID" value="KAH8703026.1"/>
    <property type="molecule type" value="Genomic_DNA"/>
</dbReference>
<dbReference type="Gene3D" id="2.60.120.330">
    <property type="entry name" value="B-lactam Antibiotic, Isopenicillin N Synthase, Chain"/>
    <property type="match status" value="1"/>
</dbReference>
<dbReference type="GeneID" id="70248100"/>
<dbReference type="RefSeq" id="XP_046076044.1">
    <property type="nucleotide sequence ID" value="XM_046217813.1"/>
</dbReference>
<evidence type="ECO:0000313" key="2">
    <source>
        <dbReference type="EMBL" id="KAH8703026.1"/>
    </source>
</evidence>
<gene>
    <name evidence="2" type="ORF">BGW36DRAFT_393497</name>
</gene>
<evidence type="ECO:0008006" key="4">
    <source>
        <dbReference type="Google" id="ProtNLM"/>
    </source>
</evidence>
<protein>
    <recommendedName>
        <fullName evidence="4">DUF1479 domain protein</fullName>
    </recommendedName>
</protein>
<comment type="caution">
    <text evidence="2">The sequence shown here is derived from an EMBL/GenBank/DDBJ whole genome shotgun (WGS) entry which is preliminary data.</text>
</comment>
<dbReference type="InterPro" id="IPR027443">
    <property type="entry name" value="IPNS-like_sf"/>
</dbReference>
<accession>A0AAD4Q4A6</accession>
<sequence length="456" mass="51991">MEVAVESPLNTPLLDQRFSALKQRLVRPENKQNVIESYNKLVKLLEAETALIEKNGPNMVPEIDFEDVRKNGGVLPDAFADIVRDRGCLILRNVVPEQQAVAWEASLKDYIHRHPGIGGFPQQNPVGWNIYWTKAQVEMRSHPEVLKALKCVSRLWHVADPSAAIDLDSQIVYPDRIRIRYPSDDPRQFPLAPHLDSGAIERWEDETNRMNFNVIFEGNWQNWDPWLVDHRIHAKSNLYTDLNTGEISCSAWRSLQGWLSLSHTNTGEGTLRILPSIKLSTAYIMLRPLFHTGEYNDSLPTFPGATPGKTQFFPTTEHHPHLSLDRAIVGIPPVRPGDYVFWHCDLVHGVDATNTGKNDSSVFYNACNPLTPYNIESLIHTREEFLKAEVPTDFVQSQKPTWEKESQHEDCGAKRENILSEEGERTLGLRRFDDDELGLIEGQREVRRLANSRLGL</sequence>
<organism evidence="2 3">
    <name type="scientific">Talaromyces proteolyticus</name>
    <dbReference type="NCBI Taxonomy" id="1131652"/>
    <lineage>
        <taxon>Eukaryota</taxon>
        <taxon>Fungi</taxon>
        <taxon>Dikarya</taxon>
        <taxon>Ascomycota</taxon>
        <taxon>Pezizomycotina</taxon>
        <taxon>Eurotiomycetes</taxon>
        <taxon>Eurotiomycetidae</taxon>
        <taxon>Eurotiales</taxon>
        <taxon>Trichocomaceae</taxon>
        <taxon>Talaromyces</taxon>
        <taxon>Talaromyces sect. Bacilispori</taxon>
    </lineage>
</organism>
<feature type="region of interest" description="Disordered" evidence="1">
    <location>
        <begin position="398"/>
        <end position="417"/>
    </location>
</feature>
<evidence type="ECO:0000256" key="1">
    <source>
        <dbReference type="SAM" id="MobiDB-lite"/>
    </source>
</evidence>
<proteinExistence type="predicted"/>
<dbReference type="Pfam" id="PF07350">
    <property type="entry name" value="Gig2-like"/>
    <property type="match status" value="1"/>
</dbReference>
<evidence type="ECO:0000313" key="3">
    <source>
        <dbReference type="Proteomes" id="UP001201262"/>
    </source>
</evidence>
<feature type="compositionally biased region" description="Basic and acidic residues" evidence="1">
    <location>
        <begin position="401"/>
        <end position="417"/>
    </location>
</feature>
<reference evidence="2" key="1">
    <citation type="submission" date="2021-12" db="EMBL/GenBank/DDBJ databases">
        <title>Convergent genome expansion in fungi linked to evolution of root-endophyte symbiosis.</title>
        <authorList>
            <consortium name="DOE Joint Genome Institute"/>
            <person name="Ke Y.-H."/>
            <person name="Bonito G."/>
            <person name="Liao H.-L."/>
            <person name="Looney B."/>
            <person name="Rojas-Flechas A."/>
            <person name="Nash J."/>
            <person name="Hameed K."/>
            <person name="Schadt C."/>
            <person name="Martin F."/>
            <person name="Crous P.W."/>
            <person name="Miettinen O."/>
            <person name="Magnuson J.K."/>
            <person name="Labbe J."/>
            <person name="Jacobson D."/>
            <person name="Doktycz M.J."/>
            <person name="Veneault-Fourrey C."/>
            <person name="Kuo A."/>
            <person name="Mondo S."/>
            <person name="Calhoun S."/>
            <person name="Riley R."/>
            <person name="Ohm R."/>
            <person name="LaButti K."/>
            <person name="Andreopoulos B."/>
            <person name="Pangilinan J."/>
            <person name="Nolan M."/>
            <person name="Tritt A."/>
            <person name="Clum A."/>
            <person name="Lipzen A."/>
            <person name="Daum C."/>
            <person name="Barry K."/>
            <person name="Grigoriev I.V."/>
            <person name="Vilgalys R."/>
        </authorList>
    </citation>
    <scope>NUCLEOTIDE SEQUENCE</scope>
    <source>
        <strain evidence="2">PMI_201</strain>
    </source>
</reference>